<comment type="similarity">
    <text evidence="15">Belongs to the NUP153 family.</text>
</comment>
<protein>
    <recommendedName>
        <fullName evidence="16">Nuclear pore complex protein Nup153</fullName>
    </recommendedName>
    <alternativeName>
        <fullName evidence="18">153 kDa nucleoporin</fullName>
    </alternativeName>
    <alternativeName>
        <fullName evidence="17">Nucleoporin Nup153</fullName>
    </alternativeName>
</protein>
<feature type="domain" description="RanBP2-type" evidence="21">
    <location>
        <begin position="510"/>
        <end position="539"/>
    </location>
</feature>
<keyword evidence="7" id="KW-0509">mRNA transport</keyword>
<sequence>MSASFTVNKEKRSKSSNDANNSFVKNVTSKMTGFLPSTITKWFSSPSSTNTNGSVPTAESTDSSTEDEAPESPITTQPPAKRMRYSSPGTSNTYIPPETKSTSTNTESIATYSEMQSPISRNAFRPESNFVSTKLHSPSEESINETKKEPIYLDSSLNENNSVLKRRKSLFNINHEENYVSNTSGMGLREPQFKASYLSAPFYTRQAIYGRAISAYMNEPNIKQRKDTLVTNKSNDDNVTISHSARRVLDLLENYSSPLMEAKRISQFMKSSNNNTLDSSKASSSKGLSYKTQELHVPSIATILRLKQKSRLMDTTSAARQLMASHSSSPDFMAYPAPTNQSNTLKETSDKLTTKIKSRLTRINREEKAVYESNEPINLPTAVLQIDKDNLPKFSLGIPTPKLIPSSSTVTATDFPNSLPPAVNTMMASIDKKINETNVDTGEKTNNSSYQFSIPVNVSSETVNASSMPAKFTFGSPERSIEKTIDTKADNAHSKVHHPIIKVKTDLLPQSEDWKCEDCWVSNKPDSANCVCCGGKKPIKDATKVNKCTLCQVVLDKDCTSKCVNCEKTSNNTGNSKLVSIDLSQWKCQDCWVKNDEGVENCVCCGSRKPNSEGTVANSKPESVESDWKCEVCLIKNKSSVKTCAACGEVKPISKNPLTNNGKSAYQSKTTGNVSLLKNIIKSQTEKWECINCLVRNDNNLSKCVCCETEKPGTIKESEKKSFNFGISPNMSFKFGIDPKLAENKIVETTPVTLVTSATESETNNNNLSNTFTFGLPKKKPSDKFTKLEETPGEIPKPAYTFGIPNQTAESTSKNVFNNPVLGSKLRDEAPKSLTVINEEKDEAEIEQPITPVSNIKPIGIFAAPVPSQTQTKTAETPVSSINSLNSVEKNDPQNLLLLSTSKSSAETVVPKTTFTFSSSGIRIASNLFSPQVTTTSTTTLQETPVSSSSLSFFQKSDPVISSSLSFFQKSESTPATLSLFNKTETTITTTVSQPGVSSTPVFSFGSNNVPNVLAQPEQPKFNFSFGSTNKPNTPSLFKAPFGATADGNIGANNFTLTNVNSMSTGNVLSGNTLGGLPGANNMTGNILSGGSGLPAVNPLGGLSGSNALGTANPLSGLVLSTNSLSETNNLSQTNISSTMQPVGLFGAAVKKDDMWSSSNNTSNNMFVSNATNNNAQKPAFNFGSSLPFNSNNVNPAPTFGSPSQPTQNMFGISNQNSQPSLFSNQMQNSAPPNIFGAPQPASNSVPTVGMFGTPSTGVAPNFGSHNPIPTFEAPSMNPTPAPAFNFGAQQTTGIFGFGQQQQQQQPQQQQHPGGVYNFGATPASAGSTQVQFNMGSSPYISGRRVRKAIRRTSQR</sequence>
<feature type="compositionally biased region" description="Polar residues" evidence="20">
    <location>
        <begin position="39"/>
        <end position="63"/>
    </location>
</feature>
<dbReference type="Gene3D" id="4.10.1060.10">
    <property type="entry name" value="Zinc finger, RanBP2-type"/>
    <property type="match status" value="4"/>
</dbReference>
<comment type="cofactor">
    <cofactor evidence="1">
        <name>Zn(2+)</name>
        <dbReference type="ChEBI" id="CHEBI:29105"/>
    </cofactor>
</comment>
<dbReference type="GO" id="GO:0008270">
    <property type="term" value="F:zinc ion binding"/>
    <property type="evidence" value="ECO:0007669"/>
    <property type="project" value="UniProtKB-KW"/>
</dbReference>
<evidence type="ECO:0000313" key="22">
    <source>
        <dbReference type="Proteomes" id="UP001652626"/>
    </source>
</evidence>
<dbReference type="SUPFAM" id="SSF90209">
    <property type="entry name" value="Ran binding protein zinc finger-like"/>
    <property type="match status" value="2"/>
</dbReference>
<evidence type="ECO:0000256" key="11">
    <source>
        <dbReference type="ARBA" id="ARBA00023125"/>
    </source>
</evidence>
<evidence type="ECO:0000256" key="14">
    <source>
        <dbReference type="ARBA" id="ARBA00023242"/>
    </source>
</evidence>
<dbReference type="OMA" id="CCNTAKP"/>
<feature type="region of interest" description="Disordered" evidence="20">
    <location>
        <begin position="1299"/>
        <end position="1323"/>
    </location>
</feature>
<dbReference type="PROSITE" id="PS50199">
    <property type="entry name" value="ZF_RANBP2_2"/>
    <property type="match status" value="4"/>
</dbReference>
<feature type="compositionally biased region" description="Low complexity" evidence="20">
    <location>
        <begin position="1299"/>
        <end position="1315"/>
    </location>
</feature>
<feature type="region of interest" description="Disordered" evidence="20">
    <location>
        <begin position="329"/>
        <end position="352"/>
    </location>
</feature>
<dbReference type="OrthoDB" id="79830at2759"/>
<accession>A0A8B8I0V6</accession>
<dbReference type="RefSeq" id="XP_026489706.1">
    <property type="nucleotide sequence ID" value="XM_026633921.2"/>
</dbReference>
<dbReference type="GO" id="GO:0031965">
    <property type="term" value="C:nuclear membrane"/>
    <property type="evidence" value="ECO:0007669"/>
    <property type="project" value="UniProtKB-SubCell"/>
</dbReference>
<evidence type="ECO:0000256" key="15">
    <source>
        <dbReference type="ARBA" id="ARBA00060842"/>
    </source>
</evidence>
<dbReference type="Pfam" id="PF00641">
    <property type="entry name" value="Zn_ribbon_RanBP"/>
    <property type="match status" value="2"/>
</dbReference>
<evidence type="ECO:0000256" key="20">
    <source>
        <dbReference type="SAM" id="MobiDB-lite"/>
    </source>
</evidence>
<evidence type="ECO:0000256" key="17">
    <source>
        <dbReference type="ARBA" id="ARBA00078197"/>
    </source>
</evidence>
<feature type="domain" description="RanBP2-type" evidence="21">
    <location>
        <begin position="624"/>
        <end position="653"/>
    </location>
</feature>
<feature type="domain" description="RanBP2-type" evidence="21">
    <location>
        <begin position="582"/>
        <end position="611"/>
    </location>
</feature>
<keyword evidence="10" id="KW-0811">Translocation</keyword>
<evidence type="ECO:0000256" key="8">
    <source>
        <dbReference type="ARBA" id="ARBA00022833"/>
    </source>
</evidence>
<feature type="region of interest" description="Disordered" evidence="20">
    <location>
        <begin position="39"/>
        <end position="106"/>
    </location>
</feature>
<feature type="compositionally biased region" description="Polar residues" evidence="20">
    <location>
        <begin position="87"/>
        <end position="106"/>
    </location>
</feature>
<dbReference type="InterPro" id="IPR001876">
    <property type="entry name" value="Znf_RanBP2"/>
</dbReference>
<dbReference type="GO" id="GO:0017056">
    <property type="term" value="F:structural constituent of nuclear pore"/>
    <property type="evidence" value="ECO:0007669"/>
    <property type="project" value="TreeGrafter"/>
</dbReference>
<keyword evidence="14" id="KW-0539">Nucleus</keyword>
<reference evidence="23" key="1">
    <citation type="submission" date="2025-08" db="UniProtKB">
        <authorList>
            <consortium name="RefSeq"/>
        </authorList>
    </citation>
    <scope>IDENTIFICATION</scope>
    <source>
        <tissue evidence="23">Whole body</tissue>
    </source>
</reference>
<keyword evidence="9" id="KW-0653">Protein transport</keyword>
<evidence type="ECO:0000256" key="12">
    <source>
        <dbReference type="ARBA" id="ARBA00023132"/>
    </source>
</evidence>
<evidence type="ECO:0000256" key="13">
    <source>
        <dbReference type="ARBA" id="ARBA00023136"/>
    </source>
</evidence>
<evidence type="ECO:0000259" key="21">
    <source>
        <dbReference type="PROSITE" id="PS50199"/>
    </source>
</evidence>
<keyword evidence="5" id="KW-0479">Metal-binding</keyword>
<keyword evidence="13" id="KW-0472">Membrane</keyword>
<dbReference type="PANTHER" id="PTHR23193">
    <property type="entry name" value="NUCLEAR PORE COMPLEX PROTEIN NUP"/>
    <property type="match status" value="1"/>
</dbReference>
<dbReference type="GO" id="GO:0008139">
    <property type="term" value="F:nuclear localization sequence binding"/>
    <property type="evidence" value="ECO:0007669"/>
    <property type="project" value="TreeGrafter"/>
</dbReference>
<evidence type="ECO:0000256" key="4">
    <source>
        <dbReference type="ARBA" id="ARBA00022448"/>
    </source>
</evidence>
<dbReference type="PROSITE" id="PS01358">
    <property type="entry name" value="ZF_RANBP2_1"/>
    <property type="match status" value="3"/>
</dbReference>
<evidence type="ECO:0000256" key="6">
    <source>
        <dbReference type="ARBA" id="ARBA00022771"/>
    </source>
</evidence>
<evidence type="ECO:0000256" key="5">
    <source>
        <dbReference type="ARBA" id="ARBA00022723"/>
    </source>
</evidence>
<comment type="subcellular location">
    <subcellularLocation>
        <location evidence="2">Nucleus membrane</location>
    </subcellularLocation>
    <subcellularLocation>
        <location evidence="3">Nucleus</location>
        <location evidence="3">Nuclear pore complex</location>
    </subcellularLocation>
</comment>
<evidence type="ECO:0000256" key="10">
    <source>
        <dbReference type="ARBA" id="ARBA00023010"/>
    </source>
</evidence>
<keyword evidence="12" id="KW-0906">Nuclear pore complex</keyword>
<evidence type="ECO:0000256" key="3">
    <source>
        <dbReference type="ARBA" id="ARBA00004567"/>
    </source>
</evidence>
<evidence type="ECO:0000256" key="2">
    <source>
        <dbReference type="ARBA" id="ARBA00004126"/>
    </source>
</evidence>
<evidence type="ECO:0000256" key="19">
    <source>
        <dbReference type="PROSITE-ProRule" id="PRU00322"/>
    </source>
</evidence>
<feature type="domain" description="RanBP2-type" evidence="21">
    <location>
        <begin position="684"/>
        <end position="713"/>
    </location>
</feature>
<evidence type="ECO:0000256" key="16">
    <source>
        <dbReference type="ARBA" id="ARBA00068609"/>
    </source>
</evidence>
<dbReference type="InterPro" id="IPR026054">
    <property type="entry name" value="Nucleoporin"/>
</dbReference>
<dbReference type="GO" id="GO:0005643">
    <property type="term" value="C:nuclear pore"/>
    <property type="evidence" value="ECO:0007669"/>
    <property type="project" value="UniProtKB-SubCell"/>
</dbReference>
<dbReference type="GO" id="GO:0006606">
    <property type="term" value="P:protein import into nucleus"/>
    <property type="evidence" value="ECO:0007669"/>
    <property type="project" value="TreeGrafter"/>
</dbReference>
<organism evidence="22 23">
    <name type="scientific">Vanessa tameamea</name>
    <name type="common">Kamehameha butterfly</name>
    <dbReference type="NCBI Taxonomy" id="334116"/>
    <lineage>
        <taxon>Eukaryota</taxon>
        <taxon>Metazoa</taxon>
        <taxon>Ecdysozoa</taxon>
        <taxon>Arthropoda</taxon>
        <taxon>Hexapoda</taxon>
        <taxon>Insecta</taxon>
        <taxon>Pterygota</taxon>
        <taxon>Neoptera</taxon>
        <taxon>Endopterygota</taxon>
        <taxon>Lepidoptera</taxon>
        <taxon>Glossata</taxon>
        <taxon>Ditrysia</taxon>
        <taxon>Papilionoidea</taxon>
        <taxon>Nymphalidae</taxon>
        <taxon>Nymphalinae</taxon>
        <taxon>Vanessa</taxon>
    </lineage>
</organism>
<keyword evidence="22" id="KW-1185">Reference proteome</keyword>
<keyword evidence="4" id="KW-0813">Transport</keyword>
<dbReference type="InterPro" id="IPR036443">
    <property type="entry name" value="Znf_RanBP2_sf"/>
</dbReference>
<dbReference type="GO" id="GO:0051028">
    <property type="term" value="P:mRNA transport"/>
    <property type="evidence" value="ECO:0007669"/>
    <property type="project" value="UniProtKB-KW"/>
</dbReference>
<dbReference type="SMART" id="SM00547">
    <property type="entry name" value="ZnF_RBZ"/>
    <property type="match status" value="4"/>
</dbReference>
<dbReference type="GO" id="GO:0006405">
    <property type="term" value="P:RNA export from nucleus"/>
    <property type="evidence" value="ECO:0007669"/>
    <property type="project" value="TreeGrafter"/>
</dbReference>
<evidence type="ECO:0000256" key="9">
    <source>
        <dbReference type="ARBA" id="ARBA00022927"/>
    </source>
</evidence>
<evidence type="ECO:0000313" key="23">
    <source>
        <dbReference type="RefSeq" id="XP_026489706.1"/>
    </source>
</evidence>
<proteinExistence type="inferred from homology"/>
<keyword evidence="11" id="KW-0238">DNA-binding</keyword>
<keyword evidence="8" id="KW-0862">Zinc</keyword>
<evidence type="ECO:0000256" key="1">
    <source>
        <dbReference type="ARBA" id="ARBA00001947"/>
    </source>
</evidence>
<name>A0A8B8I0V6_VANTA</name>
<evidence type="ECO:0000256" key="7">
    <source>
        <dbReference type="ARBA" id="ARBA00022816"/>
    </source>
</evidence>
<keyword evidence="6 19" id="KW-0863">Zinc-finger</keyword>
<gene>
    <name evidence="23" type="primary">LOC113396110</name>
</gene>
<evidence type="ECO:0000256" key="18">
    <source>
        <dbReference type="ARBA" id="ARBA00079437"/>
    </source>
</evidence>
<dbReference type="PANTHER" id="PTHR23193:SF23">
    <property type="entry name" value="NUCLEAR PORE COMPLEX PROTEIN NUP153"/>
    <property type="match status" value="1"/>
</dbReference>
<dbReference type="GO" id="GO:0003677">
    <property type="term" value="F:DNA binding"/>
    <property type="evidence" value="ECO:0007669"/>
    <property type="project" value="UniProtKB-KW"/>
</dbReference>
<feature type="region of interest" description="Disordered" evidence="20">
    <location>
        <begin position="1"/>
        <end position="23"/>
    </location>
</feature>
<dbReference type="Proteomes" id="UP001652626">
    <property type="component" value="Chromosome Z"/>
</dbReference>
<dbReference type="GeneID" id="113396110"/>